<accession>A0A9P7BBP7</accession>
<evidence type="ECO:0000313" key="2">
    <source>
        <dbReference type="EMBL" id="KAG0668638.1"/>
    </source>
</evidence>
<name>A0A9P7BBP7_MAUEX</name>
<proteinExistence type="predicted"/>
<gene>
    <name evidence="2" type="ORF">C6P45_004537</name>
</gene>
<dbReference type="Proteomes" id="UP000750334">
    <property type="component" value="Unassembled WGS sequence"/>
</dbReference>
<dbReference type="EMBL" id="PUHR01000062">
    <property type="protein sequence ID" value="KAG0668638.1"/>
    <property type="molecule type" value="Genomic_DNA"/>
</dbReference>
<feature type="coiled-coil region" evidence="1">
    <location>
        <begin position="9"/>
        <end position="43"/>
    </location>
</feature>
<protein>
    <submittedName>
        <fullName evidence="2">Uncharacterized protein</fullName>
    </submittedName>
</protein>
<keyword evidence="3" id="KW-1185">Reference proteome</keyword>
<evidence type="ECO:0000256" key="1">
    <source>
        <dbReference type="SAM" id="Coils"/>
    </source>
</evidence>
<reference evidence="2 3" key="1">
    <citation type="submission" date="2020-11" db="EMBL/GenBank/DDBJ databases">
        <title>Kefir isolates.</title>
        <authorList>
            <person name="Marcisauskas S."/>
            <person name="Kim Y."/>
            <person name="Blasche S."/>
        </authorList>
    </citation>
    <scope>NUCLEOTIDE SEQUENCE [LARGE SCALE GENOMIC DNA]</scope>
    <source>
        <strain evidence="2 3">OG2</strain>
    </source>
</reference>
<sequence>MGLTAVERAELKKKAIELITKKKNEFEQEIEDLKKEHFERLNDVANYQKQHFRSDVNPTDTIKDVLQRELEGEPNVNDT</sequence>
<organism evidence="2 3">
    <name type="scientific">Maudiozyma exigua</name>
    <name type="common">Yeast</name>
    <name type="synonym">Kazachstania exigua</name>
    <dbReference type="NCBI Taxonomy" id="34358"/>
    <lineage>
        <taxon>Eukaryota</taxon>
        <taxon>Fungi</taxon>
        <taxon>Dikarya</taxon>
        <taxon>Ascomycota</taxon>
        <taxon>Saccharomycotina</taxon>
        <taxon>Saccharomycetes</taxon>
        <taxon>Saccharomycetales</taxon>
        <taxon>Saccharomycetaceae</taxon>
        <taxon>Maudiozyma</taxon>
    </lineage>
</organism>
<keyword evidence="1" id="KW-0175">Coiled coil</keyword>
<dbReference type="AlphaFoldDB" id="A0A9P7BBP7"/>
<evidence type="ECO:0000313" key="3">
    <source>
        <dbReference type="Proteomes" id="UP000750334"/>
    </source>
</evidence>
<comment type="caution">
    <text evidence="2">The sequence shown here is derived from an EMBL/GenBank/DDBJ whole genome shotgun (WGS) entry which is preliminary data.</text>
</comment>